<name>A0AAD7JN81_9AGAR</name>
<proteinExistence type="predicted"/>
<protein>
    <submittedName>
        <fullName evidence="1">Uncharacterized protein</fullName>
    </submittedName>
</protein>
<dbReference type="EMBL" id="JARKIB010000020">
    <property type="protein sequence ID" value="KAJ7768396.1"/>
    <property type="molecule type" value="Genomic_DNA"/>
</dbReference>
<evidence type="ECO:0000313" key="2">
    <source>
        <dbReference type="Proteomes" id="UP001215598"/>
    </source>
</evidence>
<reference evidence="1" key="1">
    <citation type="submission" date="2023-03" db="EMBL/GenBank/DDBJ databases">
        <title>Massive genome expansion in bonnet fungi (Mycena s.s.) driven by repeated elements and novel gene families across ecological guilds.</title>
        <authorList>
            <consortium name="Lawrence Berkeley National Laboratory"/>
            <person name="Harder C.B."/>
            <person name="Miyauchi S."/>
            <person name="Viragh M."/>
            <person name="Kuo A."/>
            <person name="Thoen E."/>
            <person name="Andreopoulos B."/>
            <person name="Lu D."/>
            <person name="Skrede I."/>
            <person name="Drula E."/>
            <person name="Henrissat B."/>
            <person name="Morin E."/>
            <person name="Kohler A."/>
            <person name="Barry K."/>
            <person name="LaButti K."/>
            <person name="Morin E."/>
            <person name="Salamov A."/>
            <person name="Lipzen A."/>
            <person name="Mereny Z."/>
            <person name="Hegedus B."/>
            <person name="Baldrian P."/>
            <person name="Stursova M."/>
            <person name="Weitz H."/>
            <person name="Taylor A."/>
            <person name="Grigoriev I.V."/>
            <person name="Nagy L.G."/>
            <person name="Martin F."/>
            <person name="Kauserud H."/>
        </authorList>
    </citation>
    <scope>NUCLEOTIDE SEQUENCE</scope>
    <source>
        <strain evidence="1">CBHHK182m</strain>
    </source>
</reference>
<comment type="caution">
    <text evidence="1">The sequence shown here is derived from an EMBL/GenBank/DDBJ whole genome shotgun (WGS) entry which is preliminary data.</text>
</comment>
<gene>
    <name evidence="1" type="ORF">B0H16DRAFT_1453108</name>
</gene>
<dbReference type="AlphaFoldDB" id="A0AAD7JN81"/>
<accession>A0AAD7JN81</accession>
<organism evidence="1 2">
    <name type="scientific">Mycena metata</name>
    <dbReference type="NCBI Taxonomy" id="1033252"/>
    <lineage>
        <taxon>Eukaryota</taxon>
        <taxon>Fungi</taxon>
        <taxon>Dikarya</taxon>
        <taxon>Basidiomycota</taxon>
        <taxon>Agaricomycotina</taxon>
        <taxon>Agaricomycetes</taxon>
        <taxon>Agaricomycetidae</taxon>
        <taxon>Agaricales</taxon>
        <taxon>Marasmiineae</taxon>
        <taxon>Mycenaceae</taxon>
        <taxon>Mycena</taxon>
    </lineage>
</organism>
<dbReference type="Proteomes" id="UP001215598">
    <property type="component" value="Unassembled WGS sequence"/>
</dbReference>
<keyword evidence="2" id="KW-1185">Reference proteome</keyword>
<sequence>MYSPFSDMPSSSSEEIAPHVAGPVHAAYEKARQKYYNGEDGPYVLDGKWTRAEAEAFLDTFEDKWCVEWDGTKITLFGDPGLTHQSVGQCLSTWVSNMGWQTYPDTPAVLRNPLGLRRLFQDSRSSRFKWKLTPKSPSLYMKEPDVYFRATRAVGENGMAIEIAHRNETFDELMREILNWTRGEGERALLAVGLKIDSKSPHRVRELFMHPRDPRLRLVVRDVTPTSQCTSCRIYEFGAESGIEPRELPTEGPATAVQVKEVPTLLEGNMQVMVPVDKTDGTLMVEIPVGAAMFHNIQPDSISGILLPSNYITDIKRKVGQPPRCAAFCLWGSDIMIWNKWNLGRTYSRPSTRRFGRLSSRFGHSNLTAGLALVELQPWELEIRSCTAFPKQTTTNAEQRSEAPTPHRWATVCTSDCVASACGAQPVPCCCVLDCLGNRTTNYTGAVPQSLWPQIENRRRIQKRSGKTDNKLQTSEYSCLRDAQAGIVSMSDE</sequence>
<evidence type="ECO:0000313" key="1">
    <source>
        <dbReference type="EMBL" id="KAJ7768396.1"/>
    </source>
</evidence>